<name>A0A9Q1EQD2_SYNKA</name>
<evidence type="ECO:0000313" key="2">
    <source>
        <dbReference type="EMBL" id="KAJ8343088.1"/>
    </source>
</evidence>
<protein>
    <submittedName>
        <fullName evidence="2">Uncharacterized protein</fullName>
    </submittedName>
</protein>
<gene>
    <name evidence="2" type="ORF">SKAU_G00330160</name>
</gene>
<reference evidence="2" key="1">
    <citation type="journal article" date="2023" name="Science">
        <title>Genome structures resolve the early diversification of teleost fishes.</title>
        <authorList>
            <person name="Parey E."/>
            <person name="Louis A."/>
            <person name="Montfort J."/>
            <person name="Bouchez O."/>
            <person name="Roques C."/>
            <person name="Iampietro C."/>
            <person name="Lluch J."/>
            <person name="Castinel A."/>
            <person name="Donnadieu C."/>
            <person name="Desvignes T."/>
            <person name="Floi Bucao C."/>
            <person name="Jouanno E."/>
            <person name="Wen M."/>
            <person name="Mejri S."/>
            <person name="Dirks R."/>
            <person name="Jansen H."/>
            <person name="Henkel C."/>
            <person name="Chen W.J."/>
            <person name="Zahm M."/>
            <person name="Cabau C."/>
            <person name="Klopp C."/>
            <person name="Thompson A.W."/>
            <person name="Robinson-Rechavi M."/>
            <person name="Braasch I."/>
            <person name="Lecointre G."/>
            <person name="Bobe J."/>
            <person name="Postlethwait J.H."/>
            <person name="Berthelot C."/>
            <person name="Roest Crollius H."/>
            <person name="Guiguen Y."/>
        </authorList>
    </citation>
    <scope>NUCLEOTIDE SEQUENCE</scope>
    <source>
        <strain evidence="2">WJC10195</strain>
    </source>
</reference>
<sequence length="56" mass="6026">MTEAGLAERNAASSIAWLLSSHCRGKYCPALATKKPAGSLQRNSPEQSRAAIQKRL</sequence>
<feature type="region of interest" description="Disordered" evidence="1">
    <location>
        <begin position="34"/>
        <end position="56"/>
    </location>
</feature>
<dbReference type="Proteomes" id="UP001152622">
    <property type="component" value="Chromosome 14"/>
</dbReference>
<proteinExistence type="predicted"/>
<keyword evidence="3" id="KW-1185">Reference proteome</keyword>
<dbReference type="AlphaFoldDB" id="A0A9Q1EQD2"/>
<comment type="caution">
    <text evidence="2">The sequence shown here is derived from an EMBL/GenBank/DDBJ whole genome shotgun (WGS) entry which is preliminary data.</text>
</comment>
<evidence type="ECO:0000256" key="1">
    <source>
        <dbReference type="SAM" id="MobiDB-lite"/>
    </source>
</evidence>
<accession>A0A9Q1EQD2</accession>
<evidence type="ECO:0000313" key="3">
    <source>
        <dbReference type="Proteomes" id="UP001152622"/>
    </source>
</evidence>
<dbReference type="EMBL" id="JAINUF010000014">
    <property type="protein sequence ID" value="KAJ8343088.1"/>
    <property type="molecule type" value="Genomic_DNA"/>
</dbReference>
<organism evidence="2 3">
    <name type="scientific">Synaphobranchus kaupii</name>
    <name type="common">Kaup's arrowtooth eel</name>
    <dbReference type="NCBI Taxonomy" id="118154"/>
    <lineage>
        <taxon>Eukaryota</taxon>
        <taxon>Metazoa</taxon>
        <taxon>Chordata</taxon>
        <taxon>Craniata</taxon>
        <taxon>Vertebrata</taxon>
        <taxon>Euteleostomi</taxon>
        <taxon>Actinopterygii</taxon>
        <taxon>Neopterygii</taxon>
        <taxon>Teleostei</taxon>
        <taxon>Anguilliformes</taxon>
        <taxon>Synaphobranchidae</taxon>
        <taxon>Synaphobranchus</taxon>
    </lineage>
</organism>